<keyword evidence="3" id="KW-1185">Reference proteome</keyword>
<dbReference type="GO" id="GO:0006144">
    <property type="term" value="P:purine nucleobase metabolic process"/>
    <property type="evidence" value="ECO:0007669"/>
    <property type="project" value="TreeGrafter"/>
</dbReference>
<dbReference type="PANTHER" id="PTHR10395">
    <property type="entry name" value="URICASE AND TRANSTHYRETIN-RELATED"/>
    <property type="match status" value="1"/>
</dbReference>
<evidence type="ECO:0000259" key="1">
    <source>
        <dbReference type="Pfam" id="PF00576"/>
    </source>
</evidence>
<dbReference type="PANTHER" id="PTHR10395:SF7">
    <property type="entry name" value="5-HYDROXYISOURATE HYDROLASE"/>
    <property type="match status" value="1"/>
</dbReference>
<proteinExistence type="predicted"/>
<dbReference type="AlphaFoldDB" id="A0A1H0ZRE4"/>
<dbReference type="STRING" id="35622.SAMN04489764_0101"/>
<organism evidence="2 3">
    <name type="scientific">Thermostaphylospora chromogena</name>
    <dbReference type="NCBI Taxonomy" id="35622"/>
    <lineage>
        <taxon>Bacteria</taxon>
        <taxon>Bacillati</taxon>
        <taxon>Actinomycetota</taxon>
        <taxon>Actinomycetes</taxon>
        <taxon>Streptosporangiales</taxon>
        <taxon>Thermomonosporaceae</taxon>
        <taxon>Thermostaphylospora</taxon>
    </lineage>
</organism>
<reference evidence="2 3" key="1">
    <citation type="submission" date="2016-10" db="EMBL/GenBank/DDBJ databases">
        <authorList>
            <person name="de Groot N.N."/>
        </authorList>
    </citation>
    <scope>NUCLEOTIDE SEQUENCE [LARGE SCALE GENOMIC DNA]</scope>
    <source>
        <strain evidence="2 3">DSM 43794</strain>
    </source>
</reference>
<dbReference type="OrthoDB" id="9792386at2"/>
<dbReference type="Pfam" id="PF00576">
    <property type="entry name" value="Transthyretin"/>
    <property type="match status" value="1"/>
</dbReference>
<protein>
    <submittedName>
        <fullName evidence="2">5-hydroxyisourate hydrolase</fullName>
    </submittedName>
</protein>
<dbReference type="GO" id="GO:0016787">
    <property type="term" value="F:hydrolase activity"/>
    <property type="evidence" value="ECO:0007669"/>
    <property type="project" value="UniProtKB-KW"/>
</dbReference>
<evidence type="ECO:0000313" key="3">
    <source>
        <dbReference type="Proteomes" id="UP000217103"/>
    </source>
</evidence>
<keyword evidence="2" id="KW-0378">Hydrolase</keyword>
<feature type="domain" description="Transthyretin/hydroxyisourate hydrolase" evidence="1">
    <location>
        <begin position="7"/>
        <end position="109"/>
    </location>
</feature>
<sequence length="112" mass="12310">MGIAIQAQDTVYGRGAAGLWVLLEHIDDGSWTLSARAQTDQDGTVAQWCDRKLERGMYRIVLDTDPYFVSLGLRAAYPEIVVAFRVVDETAVGNVQILLSPHSFSAYFGSLS</sequence>
<dbReference type="InterPro" id="IPR036817">
    <property type="entry name" value="Transthyretin/HIU_hydrolase_sf"/>
</dbReference>
<dbReference type="SUPFAM" id="SSF49472">
    <property type="entry name" value="Transthyretin (synonym: prealbumin)"/>
    <property type="match status" value="1"/>
</dbReference>
<dbReference type="Proteomes" id="UP000217103">
    <property type="component" value="Unassembled WGS sequence"/>
</dbReference>
<name>A0A1H0ZRE4_9ACTN</name>
<dbReference type="Gene3D" id="2.60.40.180">
    <property type="entry name" value="Transthyretin/hydroxyisourate hydrolase domain"/>
    <property type="match status" value="1"/>
</dbReference>
<dbReference type="RefSeq" id="WP_093256713.1">
    <property type="nucleotide sequence ID" value="NZ_FNKK01000002.1"/>
</dbReference>
<evidence type="ECO:0000313" key="2">
    <source>
        <dbReference type="EMBL" id="SDQ29974.1"/>
    </source>
</evidence>
<dbReference type="InterPro" id="IPR023416">
    <property type="entry name" value="Transthyretin/HIU_hydrolase_d"/>
</dbReference>
<gene>
    <name evidence="2" type="ORF">SAMN04489764_0101</name>
</gene>
<accession>A0A1H0ZRE4</accession>
<dbReference type="EMBL" id="FNKK01000002">
    <property type="protein sequence ID" value="SDQ29974.1"/>
    <property type="molecule type" value="Genomic_DNA"/>
</dbReference>